<evidence type="ECO:0000313" key="14">
    <source>
        <dbReference type="EMBL" id="CAG8425144.1"/>
    </source>
</evidence>
<feature type="coiled-coil region" evidence="10">
    <location>
        <begin position="1949"/>
        <end position="2061"/>
    </location>
</feature>
<dbReference type="Pfam" id="PF24319">
    <property type="entry name" value="DUF7491"/>
    <property type="match status" value="1"/>
</dbReference>
<dbReference type="PROSITE" id="PS51456">
    <property type="entry name" value="MYOSIN_MOTOR"/>
    <property type="match status" value="1"/>
</dbReference>
<dbReference type="GO" id="GO:0016459">
    <property type="term" value="C:myosin complex"/>
    <property type="evidence" value="ECO:0007669"/>
    <property type="project" value="UniProtKB-KW"/>
</dbReference>
<dbReference type="GO" id="GO:1902404">
    <property type="term" value="P:mitotic actomyosin contractile ring contraction"/>
    <property type="evidence" value="ECO:0007669"/>
    <property type="project" value="UniProtKB-ARBA"/>
</dbReference>
<dbReference type="Gene3D" id="2.30.30.360">
    <property type="entry name" value="Myosin S1 fragment, N-terminal"/>
    <property type="match status" value="1"/>
</dbReference>
<keyword evidence="6 9" id="KW-0505">Motor protein</keyword>
<feature type="region of interest" description="Disordered" evidence="11">
    <location>
        <begin position="1"/>
        <end position="91"/>
    </location>
</feature>
<dbReference type="InterPro" id="IPR036961">
    <property type="entry name" value="Kinesin_motor_dom_sf"/>
</dbReference>
<feature type="region of interest" description="Disordered" evidence="11">
    <location>
        <begin position="2259"/>
        <end position="2278"/>
    </location>
</feature>
<dbReference type="PANTHER" id="PTHR13140">
    <property type="entry name" value="MYOSIN"/>
    <property type="match status" value="1"/>
</dbReference>
<dbReference type="Gene3D" id="1.10.10.820">
    <property type="match status" value="1"/>
</dbReference>
<feature type="compositionally biased region" description="Low complexity" evidence="11">
    <location>
        <begin position="1546"/>
        <end position="1559"/>
    </location>
</feature>
<proteinExistence type="inferred from homology"/>
<comment type="similarity">
    <text evidence="1 9">Belongs to the TRAFAC class myosin-kinesin ATPase superfamily. Myosin family.</text>
</comment>
<evidence type="ECO:0000256" key="8">
    <source>
        <dbReference type="ARBA" id="ARBA00064372"/>
    </source>
</evidence>
<dbReference type="OrthoDB" id="6108017at2759"/>
<feature type="coiled-coil region" evidence="10">
    <location>
        <begin position="1718"/>
        <end position="1786"/>
    </location>
</feature>
<feature type="coiled-coil region" evidence="10">
    <location>
        <begin position="937"/>
        <end position="971"/>
    </location>
</feature>
<evidence type="ECO:0000259" key="12">
    <source>
        <dbReference type="PROSITE" id="PS51456"/>
    </source>
</evidence>
<feature type="region of interest" description="Actin-binding" evidence="9">
    <location>
        <begin position="738"/>
        <end position="760"/>
    </location>
</feature>
<accession>A0A9W4K1V8</accession>
<feature type="coiled-coil region" evidence="10">
    <location>
        <begin position="2118"/>
        <end position="2180"/>
    </location>
</feature>
<evidence type="ECO:0000313" key="15">
    <source>
        <dbReference type="Proteomes" id="UP001152646"/>
    </source>
</evidence>
<dbReference type="Gene3D" id="3.30.70.1590">
    <property type="match status" value="1"/>
</dbReference>
<dbReference type="Gene3D" id="1.20.120.720">
    <property type="entry name" value="Myosin VI head, motor domain, U50 subdomain"/>
    <property type="match status" value="1"/>
</dbReference>
<dbReference type="InterPro" id="IPR008989">
    <property type="entry name" value="Myosin_S1_N"/>
</dbReference>
<keyword evidence="4 10" id="KW-0175">Coiled coil</keyword>
<evidence type="ECO:0000259" key="13">
    <source>
        <dbReference type="PROSITE" id="PS51844"/>
    </source>
</evidence>
<feature type="region of interest" description="Disordered" evidence="11">
    <location>
        <begin position="1512"/>
        <end position="1559"/>
    </location>
</feature>
<dbReference type="PRINTS" id="PR00193">
    <property type="entry name" value="MYOSINHEAVY"/>
</dbReference>
<evidence type="ECO:0000256" key="11">
    <source>
        <dbReference type="SAM" id="MobiDB-lite"/>
    </source>
</evidence>
<dbReference type="FunFam" id="3.40.850.10:FF:000101">
    <property type="entry name" value="Slow myosin heavy chain 2"/>
    <property type="match status" value="1"/>
</dbReference>
<feature type="coiled-coil region" evidence="10">
    <location>
        <begin position="1281"/>
        <end position="1432"/>
    </location>
</feature>
<dbReference type="Gene3D" id="1.20.5.340">
    <property type="match status" value="1"/>
</dbReference>
<comment type="subunit">
    <text evidence="8">Binds to cdc4 and rlc1.</text>
</comment>
<keyword evidence="5 9" id="KW-0518">Myosin</keyword>
<dbReference type="Proteomes" id="UP001152646">
    <property type="component" value="Unassembled WGS sequence"/>
</dbReference>
<dbReference type="CDD" id="cd01377">
    <property type="entry name" value="MYSc_class_II"/>
    <property type="match status" value="1"/>
</dbReference>
<dbReference type="PANTHER" id="PTHR13140:SF857">
    <property type="entry name" value="MYOSIN-11"/>
    <property type="match status" value="1"/>
</dbReference>
<dbReference type="InterPro" id="IPR001609">
    <property type="entry name" value="Myosin_head_motor_dom-like"/>
</dbReference>
<dbReference type="GO" id="GO:0016020">
    <property type="term" value="C:membrane"/>
    <property type="evidence" value="ECO:0007669"/>
    <property type="project" value="TreeGrafter"/>
</dbReference>
<feature type="binding site" evidence="9">
    <location>
        <begin position="257"/>
        <end position="264"/>
    </location>
    <ligand>
        <name>ATP</name>
        <dbReference type="ChEBI" id="CHEBI:30616"/>
    </ligand>
</feature>
<dbReference type="Pfam" id="PF02736">
    <property type="entry name" value="Myosin_N"/>
    <property type="match status" value="1"/>
</dbReference>
<dbReference type="GO" id="GO:0051015">
    <property type="term" value="F:actin filament binding"/>
    <property type="evidence" value="ECO:0007669"/>
    <property type="project" value="InterPro"/>
</dbReference>
<feature type="compositionally biased region" description="Basic and acidic residues" evidence="11">
    <location>
        <begin position="1535"/>
        <end position="1545"/>
    </location>
</feature>
<evidence type="ECO:0000256" key="5">
    <source>
        <dbReference type="ARBA" id="ARBA00023123"/>
    </source>
</evidence>
<dbReference type="InterPro" id="IPR055914">
    <property type="entry name" value="DUF7491"/>
</dbReference>
<feature type="compositionally biased region" description="Polar residues" evidence="11">
    <location>
        <begin position="73"/>
        <end position="83"/>
    </location>
</feature>
<evidence type="ECO:0000256" key="6">
    <source>
        <dbReference type="ARBA" id="ARBA00023175"/>
    </source>
</evidence>
<feature type="domain" description="Myosin motor" evidence="12">
    <location>
        <begin position="164"/>
        <end position="859"/>
    </location>
</feature>
<comment type="caution">
    <text evidence="14">The sequence shown here is derived from an EMBL/GenBank/DDBJ whole genome shotgun (WGS) entry which is preliminary data.</text>
</comment>
<feature type="coiled-coil region" evidence="10">
    <location>
        <begin position="1609"/>
        <end position="1643"/>
    </location>
</feature>
<dbReference type="SUPFAM" id="SSF52540">
    <property type="entry name" value="P-loop containing nucleoside triphosphate hydrolases"/>
    <property type="match status" value="1"/>
</dbReference>
<feature type="coiled-coil region" evidence="10">
    <location>
        <begin position="1000"/>
        <end position="1234"/>
    </location>
</feature>
<reference evidence="14" key="1">
    <citation type="submission" date="2021-07" db="EMBL/GenBank/DDBJ databases">
        <authorList>
            <person name="Branca A.L. A."/>
        </authorList>
    </citation>
    <scope>NUCLEOTIDE SEQUENCE</scope>
</reference>
<evidence type="ECO:0000256" key="1">
    <source>
        <dbReference type="ARBA" id="ARBA00008314"/>
    </source>
</evidence>
<evidence type="ECO:0000256" key="3">
    <source>
        <dbReference type="ARBA" id="ARBA00022840"/>
    </source>
</evidence>
<feature type="region of interest" description="Disordered" evidence="11">
    <location>
        <begin position="1674"/>
        <end position="1695"/>
    </location>
</feature>
<protein>
    <recommendedName>
        <fullName evidence="16">Myosin type II heavy chain</fullName>
    </recommendedName>
</protein>
<dbReference type="Pfam" id="PF00063">
    <property type="entry name" value="Myosin_head"/>
    <property type="match status" value="1"/>
</dbReference>
<dbReference type="FunFam" id="1.20.58.530:FF:000001">
    <property type="entry name" value="Myosin heavy chain"/>
    <property type="match status" value="1"/>
</dbReference>
<feature type="region of interest" description="Disordered" evidence="11">
    <location>
        <begin position="2362"/>
        <end position="2400"/>
    </location>
</feature>
<feature type="compositionally biased region" description="Polar residues" evidence="11">
    <location>
        <begin position="51"/>
        <end position="64"/>
    </location>
</feature>
<dbReference type="Gene3D" id="1.20.58.530">
    <property type="match status" value="1"/>
</dbReference>
<keyword evidence="7 9" id="KW-0009">Actin-binding</keyword>
<dbReference type="GO" id="GO:1903475">
    <property type="term" value="P:mitotic actomyosin contractile ring assembly"/>
    <property type="evidence" value="ECO:0007669"/>
    <property type="project" value="UniProtKB-ARBA"/>
</dbReference>
<dbReference type="GO" id="GO:0007015">
    <property type="term" value="P:actin filament organization"/>
    <property type="evidence" value="ECO:0007669"/>
    <property type="project" value="TreeGrafter"/>
</dbReference>
<organism evidence="14 15">
    <name type="scientific">Penicillium salamii</name>
    <dbReference type="NCBI Taxonomy" id="1612424"/>
    <lineage>
        <taxon>Eukaryota</taxon>
        <taxon>Fungi</taxon>
        <taxon>Dikarya</taxon>
        <taxon>Ascomycota</taxon>
        <taxon>Pezizomycotina</taxon>
        <taxon>Eurotiomycetes</taxon>
        <taxon>Eurotiomycetidae</taxon>
        <taxon>Eurotiales</taxon>
        <taxon>Aspergillaceae</taxon>
        <taxon>Penicillium</taxon>
    </lineage>
</organism>
<dbReference type="GO" id="GO:0005524">
    <property type="term" value="F:ATP binding"/>
    <property type="evidence" value="ECO:0007669"/>
    <property type="project" value="UniProtKB-UniRule"/>
</dbReference>
<dbReference type="InterPro" id="IPR004009">
    <property type="entry name" value="SH3_Myosin"/>
</dbReference>
<keyword evidence="3 9" id="KW-0067">ATP-binding</keyword>
<dbReference type="FunFam" id="1.10.10.820:FF:000001">
    <property type="entry name" value="Myosin heavy chain"/>
    <property type="match status" value="1"/>
</dbReference>
<evidence type="ECO:0008006" key="16">
    <source>
        <dbReference type="Google" id="ProtNLM"/>
    </source>
</evidence>
<dbReference type="SUPFAM" id="SSF90257">
    <property type="entry name" value="Myosin rod fragments"/>
    <property type="match status" value="1"/>
</dbReference>
<dbReference type="SMART" id="SM00242">
    <property type="entry name" value="MYSc"/>
    <property type="match status" value="1"/>
</dbReference>
<feature type="compositionally biased region" description="Basic and acidic residues" evidence="11">
    <location>
        <begin position="1512"/>
        <end position="1522"/>
    </location>
</feature>
<evidence type="ECO:0000256" key="2">
    <source>
        <dbReference type="ARBA" id="ARBA00022741"/>
    </source>
</evidence>
<dbReference type="GO" id="GO:0120104">
    <property type="term" value="C:mitotic actomyosin contractile ring, proximal layer"/>
    <property type="evidence" value="ECO:0007669"/>
    <property type="project" value="UniProtKB-ARBA"/>
</dbReference>
<dbReference type="Gene3D" id="3.40.850.10">
    <property type="entry name" value="Kinesin motor domain"/>
    <property type="match status" value="1"/>
</dbReference>
<evidence type="ECO:0000256" key="10">
    <source>
        <dbReference type="SAM" id="Coils"/>
    </source>
</evidence>
<gene>
    <name evidence="14" type="ORF">PSALAMII_LOCUS10642</name>
</gene>
<dbReference type="EMBL" id="CAJVPA010000250">
    <property type="protein sequence ID" value="CAG8425144.1"/>
    <property type="molecule type" value="Genomic_DNA"/>
</dbReference>
<evidence type="ECO:0000256" key="4">
    <source>
        <dbReference type="ARBA" id="ARBA00023054"/>
    </source>
</evidence>
<evidence type="ECO:0000256" key="7">
    <source>
        <dbReference type="ARBA" id="ARBA00023203"/>
    </source>
</evidence>
<dbReference type="InterPro" id="IPR027417">
    <property type="entry name" value="P-loop_NTPase"/>
</dbReference>
<dbReference type="Gene3D" id="1.10.287.1490">
    <property type="match status" value="1"/>
</dbReference>
<sequence length="2400" mass="275533">MLPSQLNGSPKRAGLFQRPSSSQGNLSPHSRPKSAIITPSNGLESARGHLRNTSVSQLSPTFSPGGTRERSNSAKNSPSSGTFAPSFIKSEELRRGADQIRGIEGENDFSGNKYVWLRDPEHAFIRGLVLEELEGDRLLVQSDDGDQREIDADQVDKVNPAKFDKADDMAELTHLNEASVVHNLHTRYQSDLIYTYSGLFLVTINPYCPLPIYTNEYIRMYKGRGREETKPHIYAMADEAFRNLVEEGQNQSILVTGESGAGKTENTKKVIQYLAAVATSDTPYARSGAKQITGLSQQILRANPILEAFGNAQTVRNHNSSRFGKFIRIEFSRSGQISGAWIDWYLLEKSRVVKPNSNERNYHVFYQLLQGADQTTREKLLLSDLQIEDFAYTRDGNDTIVGVSDHEEWNSLIEAFHVMNFDEEDQLCILGTIAAVLHLGNISVAKASVRADQAALAPEGQGNMEKACQLLGIDAEAFVKGLLHPRVKAGREWVEKVQTPEQVRMALDALSKGIYERGFGNLVSRINGQLGRSMASDDNYFIGVLDIAGFEIFDNNSFEQLCINYTNEKLQQFFNHHMFVLEQEEYAREQIEWQFIDFGKDLQPTIDLIELTNPIGIFSCLDEDCVMPKATDKSFTEKLHGLWDRKTAKYRASRLSQGFVLTHYAAEVEYTTSDWLEKNKDPLNDNITRLLADSSAPHIAHLFSDCAGSEEDAVGHHPRSRVKKGLFRTVAQRHKEQLSSLMAQLHSTHPHFVRCILPNHKKRPKMLHAPLVLDQLRCNGVLEGIRIARTGFPNRLPFAEFRQRYEVLCQHMPKGYLEGQSVARVMLEKLGMDRAWYRVGRTKVFFRAGVLADLEEKRDQLIRTIMSKFQSIARGFVQRRISNKRLYRAEATRIIQQNFHSYLELNRSPWWRMFSRMKPLLGDTRNAKEVKKRDDKIQQLEAKMKQDLSDRQKLDEERRRTELEIQKIQHTLESERVLALDKEEIFMRLQDRESELAEKLAGALADQEGLEEQLDDLIDAKKKIDDQLQLRITQLEQAGLIIQKLEADNNALQAQLKELDGKLSETATQLSGKNDEIEEAGQEIKILQSHISLKDRKLQDLEDKLLKTDQDLEVKLATTSKELEKSQQQVRDMSEENRAIRDQISELSATSTGYEDLLRRKEGDMAVLRNDLSKHEEERESIEQEMSAVSTRHDNMQARLREVQAERDAMRSEQTQLQREAADLKSLLENKITEDAEAGESRKLLEDQVHELKGQVFQAQTDLSRERQSRDDVQMLSEHNLAQLTQKYETLNEAKITIEKEMYIQQDSLRRATEARIAAETTRKDLQGELIKLRERFTDAETARMNTEAELERKIMQQADERITSSRKDLDEKTRQLEEVETERSSLSVRIQELLHSISESENFRLRHDQHKERLERELVTLRGRLNASENDNKSLLTKIQQKNLDIARSNSKASDSNRLRLTTLQKEKTRLDEETKKLSRQLEDSQVMITSLEKQKEKLSLSLEDLNHEVNREHKTSRNAEKAASTANLQLAESNRKLETERQLRTQAQANTRQTQGALDGANKEIEDLHRQLIVLHRVFEPEASEPKQSWEAVQPHLSKQVDLAQVLETVQNKLGVTEEKYARAESQLAEMRRRHADEMKELDTKYSSSKRALLEEIDQNEVANNRTPAHLRKNSENAAKRYSNPTTPNRRYNVFEGANDSARSDRTVDTQGYSRRMDTAAELEELQNKLQMTEMQNKHLQSQIARSTPAGDIWQDDSPSVRRMQLLERENGRLHDQLDDSSKKVSSLERSIRSGELSLRDVQAKSHEELYDLINSQEQSRRSLLKLQKETMAEFGDAKTHFEKLKRARATLEVELRDARSETQELQLGRDQDTVSRNQLLQEFSDLQIRLDAESSRSADLESSLMLYKSRSDEYFNKLEQAEIAVMKASRAEQFAKSQGQEAEETCAQIMSERKEMDALVEDLQRQSQSLEARMEDQAAELQGALQAKQRLQNELEDYRNQRAIDLEDKETSMEQTRQKYQREFSTLTNELELERERVLNGRGESARLREELEELRSKWDDEVLNSSTWAKEKSRMEVVLQDVNNSRDEAVNAHNEAQGKVVSLLSQVRTLRTSVEDVQAERDLLLKDKKMLEGRLAEAGERLEDLAKGESPSMRNAASMDRELLELKSRIAQQEDVSAAAVGKMRRADALATEMQKEITAEREANAQLFKDKAAVEKQLKEAQLRCVDLETKGYSSGSQDVRFLHKRIKELEAHLEDQETKHSSEQRSLRNVDRTVKDLQSQIDRRDKMNAQLNDDLNRARDKIERLLRNIEEIQHNDSDAQLLARRAERELREEREKALRLEREIEGWRGLRGERGSVIGRPTHNFSDAGSRRGSAVYGTNDIPQRHPSNTKGFL</sequence>
<keyword evidence="2 9" id="KW-0547">Nucleotide-binding</keyword>
<name>A0A9W4K1V8_9EURO</name>
<dbReference type="PROSITE" id="PS51844">
    <property type="entry name" value="SH3_LIKE"/>
    <property type="match status" value="1"/>
</dbReference>
<evidence type="ECO:0000256" key="9">
    <source>
        <dbReference type="PROSITE-ProRule" id="PRU00782"/>
    </source>
</evidence>
<dbReference type="GO" id="GO:0000146">
    <property type="term" value="F:microfilament motor activity"/>
    <property type="evidence" value="ECO:0007669"/>
    <property type="project" value="TreeGrafter"/>
</dbReference>
<feature type="compositionally biased region" description="Polar residues" evidence="11">
    <location>
        <begin position="18"/>
        <end position="28"/>
    </location>
</feature>
<feature type="domain" description="Myosin N-terminal SH3-like" evidence="13">
    <location>
        <begin position="110"/>
        <end position="160"/>
    </location>
</feature>
<dbReference type="Gene3D" id="4.10.270.10">
    <property type="entry name" value="Myosin, subunit A"/>
    <property type="match status" value="1"/>
</dbReference>